<accession>A0ACD3AHJ2</accession>
<proteinExistence type="predicted"/>
<evidence type="ECO:0000313" key="2">
    <source>
        <dbReference type="Proteomes" id="UP000308600"/>
    </source>
</evidence>
<gene>
    <name evidence="1" type="ORF">BDN72DRAFT_900761</name>
</gene>
<sequence length="185" mass="21307">FDRPFLWLSRNSTNPNDWTFTCNKRGDEVEEREGIFAGCLIARTLAQHIKLTSVKVPGFSPHSQPRGALLMAGLAVHRALLYHLTGELKPPTPWKEREFSRTNWGDYEIKVLRKGRQFRKLVKRGTLFKDTVDRLEAEQWATIMLEASKYTPQAADDDDEGYWVSGEEEDAAEDFLTDHRLRARG</sequence>
<organism evidence="1 2">
    <name type="scientific">Pluteus cervinus</name>
    <dbReference type="NCBI Taxonomy" id="181527"/>
    <lineage>
        <taxon>Eukaryota</taxon>
        <taxon>Fungi</taxon>
        <taxon>Dikarya</taxon>
        <taxon>Basidiomycota</taxon>
        <taxon>Agaricomycotina</taxon>
        <taxon>Agaricomycetes</taxon>
        <taxon>Agaricomycetidae</taxon>
        <taxon>Agaricales</taxon>
        <taxon>Pluteineae</taxon>
        <taxon>Pluteaceae</taxon>
        <taxon>Pluteus</taxon>
    </lineage>
</organism>
<protein>
    <submittedName>
        <fullName evidence="1">Uncharacterized protein</fullName>
    </submittedName>
</protein>
<evidence type="ECO:0000313" key="1">
    <source>
        <dbReference type="EMBL" id="TFK65363.1"/>
    </source>
</evidence>
<name>A0ACD3AHJ2_9AGAR</name>
<reference evidence="1 2" key="1">
    <citation type="journal article" date="2019" name="Nat. Ecol. Evol.">
        <title>Megaphylogeny resolves global patterns of mushroom evolution.</title>
        <authorList>
            <person name="Varga T."/>
            <person name="Krizsan K."/>
            <person name="Foldi C."/>
            <person name="Dima B."/>
            <person name="Sanchez-Garcia M."/>
            <person name="Sanchez-Ramirez S."/>
            <person name="Szollosi G.J."/>
            <person name="Szarkandi J.G."/>
            <person name="Papp V."/>
            <person name="Albert L."/>
            <person name="Andreopoulos W."/>
            <person name="Angelini C."/>
            <person name="Antonin V."/>
            <person name="Barry K.W."/>
            <person name="Bougher N.L."/>
            <person name="Buchanan P."/>
            <person name="Buyck B."/>
            <person name="Bense V."/>
            <person name="Catcheside P."/>
            <person name="Chovatia M."/>
            <person name="Cooper J."/>
            <person name="Damon W."/>
            <person name="Desjardin D."/>
            <person name="Finy P."/>
            <person name="Geml J."/>
            <person name="Haridas S."/>
            <person name="Hughes K."/>
            <person name="Justo A."/>
            <person name="Karasinski D."/>
            <person name="Kautmanova I."/>
            <person name="Kiss B."/>
            <person name="Kocsube S."/>
            <person name="Kotiranta H."/>
            <person name="LaButti K.M."/>
            <person name="Lechner B.E."/>
            <person name="Liimatainen K."/>
            <person name="Lipzen A."/>
            <person name="Lukacs Z."/>
            <person name="Mihaltcheva S."/>
            <person name="Morgado L.N."/>
            <person name="Niskanen T."/>
            <person name="Noordeloos M.E."/>
            <person name="Ohm R.A."/>
            <person name="Ortiz-Santana B."/>
            <person name="Ovrebo C."/>
            <person name="Racz N."/>
            <person name="Riley R."/>
            <person name="Savchenko A."/>
            <person name="Shiryaev A."/>
            <person name="Soop K."/>
            <person name="Spirin V."/>
            <person name="Szebenyi C."/>
            <person name="Tomsovsky M."/>
            <person name="Tulloss R.E."/>
            <person name="Uehling J."/>
            <person name="Grigoriev I.V."/>
            <person name="Vagvolgyi C."/>
            <person name="Papp T."/>
            <person name="Martin F.M."/>
            <person name="Miettinen O."/>
            <person name="Hibbett D.S."/>
            <person name="Nagy L.G."/>
        </authorList>
    </citation>
    <scope>NUCLEOTIDE SEQUENCE [LARGE SCALE GENOMIC DNA]</scope>
    <source>
        <strain evidence="1 2">NL-1719</strain>
    </source>
</reference>
<feature type="non-terminal residue" evidence="1">
    <location>
        <position position="1"/>
    </location>
</feature>
<dbReference type="Proteomes" id="UP000308600">
    <property type="component" value="Unassembled WGS sequence"/>
</dbReference>
<keyword evidence="2" id="KW-1185">Reference proteome</keyword>
<dbReference type="EMBL" id="ML208439">
    <property type="protein sequence ID" value="TFK65363.1"/>
    <property type="molecule type" value="Genomic_DNA"/>
</dbReference>